<evidence type="ECO:0000256" key="1">
    <source>
        <dbReference type="ARBA" id="ARBA00004651"/>
    </source>
</evidence>
<proteinExistence type="predicted"/>
<dbReference type="PANTHER" id="PTHR32196">
    <property type="entry name" value="ABC TRANSPORTER PERMEASE PROTEIN YPHD-RELATED-RELATED"/>
    <property type="match status" value="1"/>
</dbReference>
<dbReference type="Proteomes" id="UP000028525">
    <property type="component" value="Unassembled WGS sequence"/>
</dbReference>
<feature type="transmembrane region" description="Helical" evidence="6">
    <location>
        <begin position="45"/>
        <end position="66"/>
    </location>
</feature>
<dbReference type="STRING" id="29354.IO98_12985"/>
<feature type="transmembrane region" description="Helical" evidence="6">
    <location>
        <begin position="224"/>
        <end position="248"/>
    </location>
</feature>
<accession>A0A084JKX7</accession>
<dbReference type="GO" id="GO:0022857">
    <property type="term" value="F:transmembrane transporter activity"/>
    <property type="evidence" value="ECO:0007669"/>
    <property type="project" value="InterPro"/>
</dbReference>
<keyword evidence="3 6" id="KW-0812">Transmembrane</keyword>
<keyword evidence="4 6" id="KW-1133">Transmembrane helix</keyword>
<comment type="subcellular location">
    <subcellularLocation>
        <location evidence="1">Cell membrane</location>
        <topology evidence="1">Multi-pass membrane protein</topology>
    </subcellularLocation>
</comment>
<evidence type="ECO:0000256" key="2">
    <source>
        <dbReference type="ARBA" id="ARBA00022475"/>
    </source>
</evidence>
<organism evidence="7 8">
    <name type="scientific">Lacrimispora celerecrescens</name>
    <dbReference type="NCBI Taxonomy" id="29354"/>
    <lineage>
        <taxon>Bacteria</taxon>
        <taxon>Bacillati</taxon>
        <taxon>Bacillota</taxon>
        <taxon>Clostridia</taxon>
        <taxon>Lachnospirales</taxon>
        <taxon>Lachnospiraceae</taxon>
        <taxon>Lacrimispora</taxon>
    </lineage>
</organism>
<dbReference type="CDD" id="cd06579">
    <property type="entry name" value="TM_PBP1_transp_AraH_like"/>
    <property type="match status" value="1"/>
</dbReference>
<reference evidence="7 8" key="1">
    <citation type="submission" date="2014-07" db="EMBL/GenBank/DDBJ databases">
        <title>Draft genome of Clostridium celerecrescens 152B isolated from sediments associated with methane hydrate from Krishna Godavari basin.</title>
        <authorList>
            <person name="Honkalas V.S."/>
            <person name="Dabir A.P."/>
            <person name="Arora P."/>
            <person name="Dhakephalkar P.K."/>
        </authorList>
    </citation>
    <scope>NUCLEOTIDE SEQUENCE [LARGE SCALE GENOMIC DNA]</scope>
    <source>
        <strain evidence="7 8">152B</strain>
    </source>
</reference>
<feature type="transmembrane region" description="Helical" evidence="6">
    <location>
        <begin position="12"/>
        <end position="33"/>
    </location>
</feature>
<evidence type="ECO:0000313" key="7">
    <source>
        <dbReference type="EMBL" id="KEZ89611.1"/>
    </source>
</evidence>
<dbReference type="EMBL" id="JPME01000015">
    <property type="protein sequence ID" value="KEZ89611.1"/>
    <property type="molecule type" value="Genomic_DNA"/>
</dbReference>
<evidence type="ECO:0000256" key="3">
    <source>
        <dbReference type="ARBA" id="ARBA00022692"/>
    </source>
</evidence>
<dbReference type="AlphaFoldDB" id="A0A084JKX7"/>
<feature type="transmembrane region" description="Helical" evidence="6">
    <location>
        <begin position="260"/>
        <end position="291"/>
    </location>
</feature>
<keyword evidence="5 6" id="KW-0472">Membrane</keyword>
<feature type="transmembrane region" description="Helical" evidence="6">
    <location>
        <begin position="125"/>
        <end position="149"/>
    </location>
</feature>
<dbReference type="InterPro" id="IPR001851">
    <property type="entry name" value="ABC_transp_permease"/>
</dbReference>
<sequence>MEKLKNNPVVKAIGTQRLVALLALIVIYGVFGLMNPRFATYNTMVNIFDASYYIGFMAIGICFVIATGGIDLSIGTVLTMSGLVAGYLSVNKGFPMWLTIIICILIGMIFGLINGLLVAKMGLPPFIATLGTMMLSKGIGSIITGAQSVTWKSGSDPEGWYRCLFKIKTAGGLLIPTGFVLLIAAAVIMAIVLNKTKTGRYILSLGSNKEATRLSGVNVDKYLVIAYIISGTFAGIAGLAYSTIYSTLLPGGGAGFEMDAIAGVVIGGTSMAGGTGTIAGTMIGVFIISVLKTGLPFVGLQTHYQQVATGLVLVVAVFADVYRNRKKY</sequence>
<dbReference type="Pfam" id="PF02653">
    <property type="entry name" value="BPD_transp_2"/>
    <property type="match status" value="1"/>
</dbReference>
<name>A0A084JKX7_9FIRM</name>
<keyword evidence="8" id="KW-1185">Reference proteome</keyword>
<evidence type="ECO:0000256" key="5">
    <source>
        <dbReference type="ARBA" id="ARBA00023136"/>
    </source>
</evidence>
<evidence type="ECO:0000256" key="6">
    <source>
        <dbReference type="SAM" id="Phobius"/>
    </source>
</evidence>
<protein>
    <submittedName>
        <fullName evidence="7">Ribose ABC transporter permease</fullName>
    </submittedName>
</protein>
<keyword evidence="2" id="KW-1003">Cell membrane</keyword>
<dbReference type="OrthoDB" id="9815820at2"/>
<gene>
    <name evidence="7" type="ORF">IO98_12985</name>
</gene>
<comment type="caution">
    <text evidence="7">The sequence shown here is derived from an EMBL/GenBank/DDBJ whole genome shotgun (WGS) entry which is preliminary data.</text>
</comment>
<dbReference type="RefSeq" id="WP_038281580.1">
    <property type="nucleotide sequence ID" value="NZ_JPME01000015.1"/>
</dbReference>
<feature type="transmembrane region" description="Helical" evidence="6">
    <location>
        <begin position="97"/>
        <end position="119"/>
    </location>
</feature>
<dbReference type="GO" id="GO:0005886">
    <property type="term" value="C:plasma membrane"/>
    <property type="evidence" value="ECO:0007669"/>
    <property type="project" value="UniProtKB-SubCell"/>
</dbReference>
<evidence type="ECO:0000313" key="8">
    <source>
        <dbReference type="Proteomes" id="UP000028525"/>
    </source>
</evidence>
<evidence type="ECO:0000256" key="4">
    <source>
        <dbReference type="ARBA" id="ARBA00022989"/>
    </source>
</evidence>
<feature type="transmembrane region" description="Helical" evidence="6">
    <location>
        <begin position="170"/>
        <end position="193"/>
    </location>
</feature>